<organism evidence="3 4">
    <name type="scientific">Microdochium trichocladiopsis</name>
    <dbReference type="NCBI Taxonomy" id="1682393"/>
    <lineage>
        <taxon>Eukaryota</taxon>
        <taxon>Fungi</taxon>
        <taxon>Dikarya</taxon>
        <taxon>Ascomycota</taxon>
        <taxon>Pezizomycotina</taxon>
        <taxon>Sordariomycetes</taxon>
        <taxon>Xylariomycetidae</taxon>
        <taxon>Xylariales</taxon>
        <taxon>Microdochiaceae</taxon>
        <taxon>Microdochium</taxon>
    </lineage>
</organism>
<dbReference type="AlphaFoldDB" id="A0A9P8XYV3"/>
<gene>
    <name evidence="3" type="ORF">B0I36DRAFT_366951</name>
</gene>
<feature type="region of interest" description="Disordered" evidence="1">
    <location>
        <begin position="162"/>
        <end position="213"/>
    </location>
</feature>
<feature type="region of interest" description="Disordered" evidence="1">
    <location>
        <begin position="360"/>
        <end position="436"/>
    </location>
</feature>
<evidence type="ECO:0000256" key="2">
    <source>
        <dbReference type="SAM" id="Phobius"/>
    </source>
</evidence>
<keyword evidence="2" id="KW-1133">Transmembrane helix</keyword>
<dbReference type="PANTHER" id="PTHR35872:SF1">
    <property type="entry name" value="ALPHA-L-RHAMNOSIDASE C"/>
    <property type="match status" value="1"/>
</dbReference>
<sequence>MSRARATTVANPTTAAAAAAAPSAIDHSAHHDIHAHNHSSGPSGPGPAGPGAIIGELVRRASVSIMNTNPQLGMWQATGTAIAQAPNLAELRGTESGGLNIEFNSQGHSARIVAEEDDGELVLVRSNTNLSMAAAGRRGSLMGGGGGLTRRDTGTGTVLAEVREDEDGDHQGKPPTSRPASSSGRTGNGLEAVTTVPDSGRDDRKGRRHGHRFRGLKRRQTLKDKHKHERLEKWGPTVRNGLLAFWKFFTTFAGFCITIYGLNIVAWGAMLFFLLLNAAPAMAVPNADDDYSPRKIWLEIDSQILNALFCVTGLGLAPWRFRDLYFFVRATRFRDADAMQRLARQNKGWFRPPRWAVTDGAAANGSGARGDGAAASMGSNTAGQSTTTTTTTAKYSNVPTTDHDRFRDHDDNGGDIELGHGTQRHHDHDEEDEQEELDFEPRLAARSMTFTGQTAPPTALWKLLFTIMMMVMNTGFQVVLCYFMWGYNRFNRPSWATGTFIALGCATGMFSGLMSWWEGRKVKKIEGPEVQIVEKGEV</sequence>
<dbReference type="PANTHER" id="PTHR35872">
    <property type="entry name" value="INTEGRAL MEMBRANE PROTEIN (AFU_ORTHOLOGUE AFUA_5G07110)"/>
    <property type="match status" value="1"/>
</dbReference>
<feature type="region of interest" description="Disordered" evidence="1">
    <location>
        <begin position="1"/>
        <end position="25"/>
    </location>
</feature>
<keyword evidence="4" id="KW-1185">Reference proteome</keyword>
<keyword evidence="2" id="KW-0812">Transmembrane</keyword>
<dbReference type="EMBL" id="JAGTJQ010000009">
    <property type="protein sequence ID" value="KAH7025055.1"/>
    <property type="molecule type" value="Genomic_DNA"/>
</dbReference>
<accession>A0A9P8XYV3</accession>
<protein>
    <submittedName>
        <fullName evidence="3">Uncharacterized protein</fullName>
    </submittedName>
</protein>
<dbReference type="GeneID" id="70188931"/>
<dbReference type="Pfam" id="PF11204">
    <property type="entry name" value="DUF2985"/>
    <property type="match status" value="1"/>
</dbReference>
<feature type="transmembrane region" description="Helical" evidence="2">
    <location>
        <begin position="497"/>
        <end position="517"/>
    </location>
</feature>
<evidence type="ECO:0000313" key="4">
    <source>
        <dbReference type="Proteomes" id="UP000756346"/>
    </source>
</evidence>
<dbReference type="InterPro" id="IPR021369">
    <property type="entry name" value="DUF2985"/>
</dbReference>
<dbReference type="RefSeq" id="XP_046008603.1">
    <property type="nucleotide sequence ID" value="XM_046159385.1"/>
</dbReference>
<keyword evidence="2" id="KW-0472">Membrane</keyword>
<comment type="caution">
    <text evidence="3">The sequence shown here is derived from an EMBL/GenBank/DDBJ whole genome shotgun (WGS) entry which is preliminary data.</text>
</comment>
<feature type="transmembrane region" description="Helical" evidence="2">
    <location>
        <begin position="296"/>
        <end position="319"/>
    </location>
</feature>
<dbReference type="OrthoDB" id="6407410at2759"/>
<name>A0A9P8XYV3_9PEZI</name>
<feature type="region of interest" description="Disordered" evidence="1">
    <location>
        <begin position="32"/>
        <end position="51"/>
    </location>
</feature>
<evidence type="ECO:0000256" key="1">
    <source>
        <dbReference type="SAM" id="MobiDB-lite"/>
    </source>
</evidence>
<feature type="transmembrane region" description="Helical" evidence="2">
    <location>
        <begin position="463"/>
        <end position="485"/>
    </location>
</feature>
<proteinExistence type="predicted"/>
<feature type="compositionally biased region" description="Low complexity" evidence="1">
    <location>
        <begin position="360"/>
        <end position="379"/>
    </location>
</feature>
<feature type="transmembrane region" description="Helical" evidence="2">
    <location>
        <begin position="248"/>
        <end position="276"/>
    </location>
</feature>
<evidence type="ECO:0000313" key="3">
    <source>
        <dbReference type="EMBL" id="KAH7025055.1"/>
    </source>
</evidence>
<reference evidence="3" key="1">
    <citation type="journal article" date="2021" name="Nat. Commun.">
        <title>Genetic determinants of endophytism in the Arabidopsis root mycobiome.</title>
        <authorList>
            <person name="Mesny F."/>
            <person name="Miyauchi S."/>
            <person name="Thiergart T."/>
            <person name="Pickel B."/>
            <person name="Atanasova L."/>
            <person name="Karlsson M."/>
            <person name="Huettel B."/>
            <person name="Barry K.W."/>
            <person name="Haridas S."/>
            <person name="Chen C."/>
            <person name="Bauer D."/>
            <person name="Andreopoulos W."/>
            <person name="Pangilinan J."/>
            <person name="LaButti K."/>
            <person name="Riley R."/>
            <person name="Lipzen A."/>
            <person name="Clum A."/>
            <person name="Drula E."/>
            <person name="Henrissat B."/>
            <person name="Kohler A."/>
            <person name="Grigoriev I.V."/>
            <person name="Martin F.M."/>
            <person name="Hacquard S."/>
        </authorList>
    </citation>
    <scope>NUCLEOTIDE SEQUENCE</scope>
    <source>
        <strain evidence="3">MPI-CAGE-CH-0230</strain>
    </source>
</reference>
<dbReference type="Proteomes" id="UP000756346">
    <property type="component" value="Unassembled WGS sequence"/>
</dbReference>
<feature type="compositionally biased region" description="Basic and acidic residues" evidence="1">
    <location>
        <begin position="401"/>
        <end position="412"/>
    </location>
</feature>